<reference evidence="2 3" key="1">
    <citation type="submission" date="2018-06" db="EMBL/GenBank/DDBJ databases">
        <title>Natronomonas sp. F16-60 a new haloarchaeon isolated from a solar saltern of Isla Cristina, Huelva, Spain.</title>
        <authorList>
            <person name="Duran-Viseras A."/>
            <person name="Sanchez-Porro C."/>
            <person name="Ventosa A."/>
        </authorList>
    </citation>
    <scope>NUCLEOTIDE SEQUENCE [LARGE SCALE GENOMIC DNA]</scope>
    <source>
        <strain evidence="2 3">F16-60</strain>
    </source>
</reference>
<proteinExistence type="predicted"/>
<comment type="caution">
    <text evidence="2">The sequence shown here is derived from an EMBL/GenBank/DDBJ whole genome shotgun (WGS) entry which is preliminary data.</text>
</comment>
<dbReference type="AlphaFoldDB" id="A0A554MWC4"/>
<evidence type="ECO:0000313" key="2">
    <source>
        <dbReference type="EMBL" id="TSD09425.1"/>
    </source>
</evidence>
<feature type="region of interest" description="Disordered" evidence="1">
    <location>
        <begin position="68"/>
        <end position="88"/>
    </location>
</feature>
<evidence type="ECO:0000313" key="3">
    <source>
        <dbReference type="Proteomes" id="UP000319894"/>
    </source>
</evidence>
<dbReference type="PANTHER" id="PTHR11203">
    <property type="entry name" value="CLEAVAGE AND POLYADENYLATION SPECIFICITY FACTOR FAMILY MEMBER"/>
    <property type="match status" value="1"/>
</dbReference>
<dbReference type="GO" id="GO:0004521">
    <property type="term" value="F:RNA endonuclease activity"/>
    <property type="evidence" value="ECO:0007669"/>
    <property type="project" value="TreeGrafter"/>
</dbReference>
<dbReference type="OrthoDB" id="40950at2157"/>
<organism evidence="2 3">
    <name type="scientific">Haloglomus irregulare</name>
    <dbReference type="NCBI Taxonomy" id="2234134"/>
    <lineage>
        <taxon>Archaea</taxon>
        <taxon>Methanobacteriati</taxon>
        <taxon>Methanobacteriota</taxon>
        <taxon>Stenosarchaea group</taxon>
        <taxon>Halobacteria</taxon>
        <taxon>Halobacteriales</taxon>
        <taxon>Natronomonadaceae</taxon>
        <taxon>Haloglomus</taxon>
    </lineage>
</organism>
<dbReference type="PANTHER" id="PTHR11203:SF37">
    <property type="entry name" value="INTEGRATOR COMPLEX SUBUNIT 11"/>
    <property type="match status" value="1"/>
</dbReference>
<dbReference type="InterPro" id="IPR050698">
    <property type="entry name" value="MBL"/>
</dbReference>
<evidence type="ECO:0000256" key="1">
    <source>
        <dbReference type="SAM" id="MobiDB-lite"/>
    </source>
</evidence>
<dbReference type="Gene3D" id="3.60.15.10">
    <property type="entry name" value="Ribonuclease Z/Hydroxyacylglutathione hydrolase-like"/>
    <property type="match status" value="1"/>
</dbReference>
<keyword evidence="3" id="KW-1185">Reference proteome</keyword>
<gene>
    <name evidence="2" type="ORF">DP107_16085</name>
</gene>
<feature type="compositionally biased region" description="Basic and acidic residues" evidence="1">
    <location>
        <begin position="69"/>
        <end position="88"/>
    </location>
</feature>
<dbReference type="InParanoid" id="A0A554MWC4"/>
<dbReference type="RefSeq" id="WP_144263161.1">
    <property type="nucleotide sequence ID" value="NZ_QMDX01000013.1"/>
</dbReference>
<dbReference type="EMBL" id="QMDX01000013">
    <property type="protein sequence ID" value="TSD09425.1"/>
    <property type="molecule type" value="Genomic_DNA"/>
</dbReference>
<dbReference type="Proteomes" id="UP000319894">
    <property type="component" value="Unassembled WGS sequence"/>
</dbReference>
<dbReference type="InterPro" id="IPR036866">
    <property type="entry name" value="RibonucZ/Hydroxyglut_hydro"/>
</dbReference>
<name>A0A554MWC4_9EURY</name>
<sequence length="334" mass="36308">MTAHDPNVRLRDGVVFDLATGETVVADAAEPAGDVNALTHAHGDHLYDRLPAGGELVCSSCTAGLAAARRREEPRPVPTDHPRVERLPSGHVAGSTALLADDGEQRVLYTGDVSTRDRCYLDGFEPPEADVLVVEATYGEPDYEFPPQAELERVILDWLDDPERLDRPVLLFGYALGRAQKLQALLRRSDRDRVLTTDAVQRLNTVVADHYDVSFPAGTYDAEAGLEPGDAVVLPAQLNGLDFVKRLAEEYDAPTAGFSGWAVDRSYRFANDLDAAFPLSDHCDFGELVGLVEAVDPERVYTQHGSAAALADHLTGRGYEARALRANQTALSDF</sequence>
<protein>
    <submittedName>
        <fullName evidence="2">mRNA 3'-end processing factor</fullName>
    </submittedName>
</protein>
<dbReference type="SUPFAM" id="SSF56281">
    <property type="entry name" value="Metallo-hydrolase/oxidoreductase"/>
    <property type="match status" value="1"/>
</dbReference>
<accession>A0A554MWC4</accession>